<feature type="signal peptide" evidence="1">
    <location>
        <begin position="1"/>
        <end position="24"/>
    </location>
</feature>
<evidence type="ECO:0000313" key="2">
    <source>
        <dbReference type="EMBL" id="KAF2319708.1"/>
    </source>
</evidence>
<dbReference type="EMBL" id="JAAGAX010000003">
    <property type="protein sequence ID" value="KAF2319708.1"/>
    <property type="molecule type" value="Genomic_DNA"/>
</dbReference>
<dbReference type="AlphaFoldDB" id="A0A6A6N589"/>
<keyword evidence="1" id="KW-0732">Signal</keyword>
<accession>A0A6A6N589</accession>
<comment type="caution">
    <text evidence="2">The sequence shown here is derived from an EMBL/GenBank/DDBJ whole genome shotgun (WGS) entry which is preliminary data.</text>
</comment>
<feature type="chain" id="PRO_5025454124" evidence="1">
    <location>
        <begin position="25"/>
        <end position="171"/>
    </location>
</feature>
<organism evidence="2 3">
    <name type="scientific">Hevea brasiliensis</name>
    <name type="common">Para rubber tree</name>
    <name type="synonym">Siphonia brasiliensis</name>
    <dbReference type="NCBI Taxonomy" id="3981"/>
    <lineage>
        <taxon>Eukaryota</taxon>
        <taxon>Viridiplantae</taxon>
        <taxon>Streptophyta</taxon>
        <taxon>Embryophyta</taxon>
        <taxon>Tracheophyta</taxon>
        <taxon>Spermatophyta</taxon>
        <taxon>Magnoliopsida</taxon>
        <taxon>eudicotyledons</taxon>
        <taxon>Gunneridae</taxon>
        <taxon>Pentapetalae</taxon>
        <taxon>rosids</taxon>
        <taxon>fabids</taxon>
        <taxon>Malpighiales</taxon>
        <taxon>Euphorbiaceae</taxon>
        <taxon>Crotonoideae</taxon>
        <taxon>Micrandreae</taxon>
        <taxon>Hevea</taxon>
    </lineage>
</organism>
<keyword evidence="3" id="KW-1185">Reference proteome</keyword>
<evidence type="ECO:0000256" key="1">
    <source>
        <dbReference type="SAM" id="SignalP"/>
    </source>
</evidence>
<reference evidence="2 3" key="1">
    <citation type="journal article" date="2020" name="Mol. Plant">
        <title>The Chromosome-Based Rubber Tree Genome Provides New Insights into Spurge Genome Evolution and Rubber Biosynthesis.</title>
        <authorList>
            <person name="Liu J."/>
            <person name="Shi C."/>
            <person name="Shi C.C."/>
            <person name="Li W."/>
            <person name="Zhang Q.J."/>
            <person name="Zhang Y."/>
            <person name="Li K."/>
            <person name="Lu H.F."/>
            <person name="Shi C."/>
            <person name="Zhu S.T."/>
            <person name="Xiao Z.Y."/>
            <person name="Nan H."/>
            <person name="Yue Y."/>
            <person name="Zhu X.G."/>
            <person name="Wu Y."/>
            <person name="Hong X.N."/>
            <person name="Fan G.Y."/>
            <person name="Tong Y."/>
            <person name="Zhang D."/>
            <person name="Mao C.L."/>
            <person name="Liu Y.L."/>
            <person name="Hao S.J."/>
            <person name="Liu W.Q."/>
            <person name="Lv M.Q."/>
            <person name="Zhang H.B."/>
            <person name="Liu Y."/>
            <person name="Hu-Tang G.R."/>
            <person name="Wang J.P."/>
            <person name="Wang J.H."/>
            <person name="Sun Y.H."/>
            <person name="Ni S.B."/>
            <person name="Chen W.B."/>
            <person name="Zhang X.C."/>
            <person name="Jiao Y.N."/>
            <person name="Eichler E.E."/>
            <person name="Li G.H."/>
            <person name="Liu X."/>
            <person name="Gao L.Z."/>
        </authorList>
    </citation>
    <scope>NUCLEOTIDE SEQUENCE [LARGE SCALE GENOMIC DNA]</scope>
    <source>
        <strain evidence="3">cv. GT1</strain>
        <tissue evidence="2">Leaf</tissue>
    </source>
</reference>
<evidence type="ECO:0000313" key="3">
    <source>
        <dbReference type="Proteomes" id="UP000467840"/>
    </source>
</evidence>
<proteinExistence type="predicted"/>
<protein>
    <submittedName>
        <fullName evidence="2">Uncharacterized protein</fullName>
    </submittedName>
</protein>
<sequence>MAEARRNPLWVFSVLLLLLVFAFCFLDAKLDTKAHSSGLDVDNERLKWASSTYKLENSAIPPKDIPISQPTKSIHNLPPLHFVMLPKGSVPPSGGEPPIHNPPEIKNLNFGMLPKGPVPHLQDDSILLTGALPGQLPESHNSIATATYCLRPCRLLPVIGEITGDFEVKGD</sequence>
<dbReference type="Proteomes" id="UP000467840">
    <property type="component" value="Chromosome 10"/>
</dbReference>
<name>A0A6A6N589_HEVBR</name>
<gene>
    <name evidence="2" type="ORF">GH714_018135</name>
</gene>